<feature type="domain" description="HTH cro/C1-type" evidence="4">
    <location>
        <begin position="11"/>
        <end position="65"/>
    </location>
</feature>
<dbReference type="PANTHER" id="PTHR46797">
    <property type="entry name" value="HTH-TYPE TRANSCRIPTIONAL REGULATOR"/>
    <property type="match status" value="1"/>
</dbReference>
<proteinExistence type="predicted"/>
<dbReference type="PROSITE" id="PS50943">
    <property type="entry name" value="HTH_CROC1"/>
    <property type="match status" value="1"/>
</dbReference>
<accession>A0A916K6N1</accession>
<comment type="caution">
    <text evidence="5">The sequence shown here is derived from an EMBL/GenBank/DDBJ whole genome shotgun (WGS) entry which is preliminary data.</text>
</comment>
<dbReference type="EMBL" id="CAJVAS010000029">
    <property type="protein sequence ID" value="CAG7644918.1"/>
    <property type="molecule type" value="Genomic_DNA"/>
</dbReference>
<keyword evidence="6" id="KW-1185">Reference proteome</keyword>
<evidence type="ECO:0000259" key="4">
    <source>
        <dbReference type="PROSITE" id="PS50943"/>
    </source>
</evidence>
<keyword evidence="2" id="KW-0238">DNA-binding</keyword>
<gene>
    <name evidence="5" type="ORF">PAESOLCIP111_04845</name>
</gene>
<organism evidence="5 6">
    <name type="scientific">Paenibacillus solanacearum</name>
    <dbReference type="NCBI Taxonomy" id="2048548"/>
    <lineage>
        <taxon>Bacteria</taxon>
        <taxon>Bacillati</taxon>
        <taxon>Bacillota</taxon>
        <taxon>Bacilli</taxon>
        <taxon>Bacillales</taxon>
        <taxon>Paenibacillaceae</taxon>
        <taxon>Paenibacillus</taxon>
    </lineage>
</organism>
<dbReference type="SMART" id="SM00530">
    <property type="entry name" value="HTH_XRE"/>
    <property type="match status" value="1"/>
</dbReference>
<evidence type="ECO:0000256" key="3">
    <source>
        <dbReference type="ARBA" id="ARBA00023163"/>
    </source>
</evidence>
<name>A0A916K6N1_9BACL</name>
<evidence type="ECO:0000313" key="5">
    <source>
        <dbReference type="EMBL" id="CAG7644918.1"/>
    </source>
</evidence>
<keyword evidence="1" id="KW-0805">Transcription regulation</keyword>
<dbReference type="Proteomes" id="UP000693672">
    <property type="component" value="Unassembled WGS sequence"/>
</dbReference>
<dbReference type="InterPro" id="IPR050807">
    <property type="entry name" value="TransReg_Diox_bact_type"/>
</dbReference>
<dbReference type="GO" id="GO:0003700">
    <property type="term" value="F:DNA-binding transcription factor activity"/>
    <property type="evidence" value="ECO:0007669"/>
    <property type="project" value="TreeGrafter"/>
</dbReference>
<dbReference type="InterPro" id="IPR001387">
    <property type="entry name" value="Cro/C1-type_HTH"/>
</dbReference>
<dbReference type="PANTHER" id="PTHR46797:SF23">
    <property type="entry name" value="HTH-TYPE TRANSCRIPTIONAL REGULATOR SUTR"/>
    <property type="match status" value="1"/>
</dbReference>
<protein>
    <recommendedName>
        <fullName evidence="4">HTH cro/C1-type domain-containing protein</fullName>
    </recommendedName>
</protein>
<dbReference type="CDD" id="cd00093">
    <property type="entry name" value="HTH_XRE"/>
    <property type="match status" value="1"/>
</dbReference>
<evidence type="ECO:0000256" key="2">
    <source>
        <dbReference type="ARBA" id="ARBA00023125"/>
    </source>
</evidence>
<dbReference type="RefSeq" id="WP_218094555.1">
    <property type="nucleotide sequence ID" value="NZ_CAJVAS010000029.1"/>
</dbReference>
<sequence length="122" mass="13696">MEQSDIIAENIRIIRIIKGWSQEQLALSAGITPSYIGQIERREKTPTIGIIEKICNALDISMVDLLSIHDAKGDSPRIKNTSKQSLEEIRQVMLEVLRDNKLINCSSQAIHTEIQPKTKGES</sequence>
<evidence type="ECO:0000313" key="6">
    <source>
        <dbReference type="Proteomes" id="UP000693672"/>
    </source>
</evidence>
<dbReference type="GO" id="GO:0005829">
    <property type="term" value="C:cytosol"/>
    <property type="evidence" value="ECO:0007669"/>
    <property type="project" value="TreeGrafter"/>
</dbReference>
<dbReference type="GO" id="GO:0003677">
    <property type="term" value="F:DNA binding"/>
    <property type="evidence" value="ECO:0007669"/>
    <property type="project" value="UniProtKB-KW"/>
</dbReference>
<dbReference type="AlphaFoldDB" id="A0A916K6N1"/>
<dbReference type="Pfam" id="PF01381">
    <property type="entry name" value="HTH_3"/>
    <property type="match status" value="1"/>
</dbReference>
<reference evidence="5" key="1">
    <citation type="submission" date="2021-06" db="EMBL/GenBank/DDBJ databases">
        <authorList>
            <person name="Criscuolo A."/>
        </authorList>
    </citation>
    <scope>NUCLEOTIDE SEQUENCE</scope>
    <source>
        <strain evidence="5">CIP111600</strain>
    </source>
</reference>
<keyword evidence="3" id="KW-0804">Transcription</keyword>
<evidence type="ECO:0000256" key="1">
    <source>
        <dbReference type="ARBA" id="ARBA00023015"/>
    </source>
</evidence>